<protein>
    <submittedName>
        <fullName evidence="1">Uncharacterized protein</fullName>
    </submittedName>
</protein>
<comment type="caution">
    <text evidence="1">The sequence shown here is derived from an EMBL/GenBank/DDBJ whole genome shotgun (WGS) entry which is preliminary data.</text>
</comment>
<gene>
    <name evidence="1" type="ORF">GCM10010368_27020</name>
</gene>
<keyword evidence="2" id="KW-1185">Reference proteome</keyword>
<dbReference type="EMBL" id="BAAASN010000005">
    <property type="protein sequence ID" value="GAA2258857.1"/>
    <property type="molecule type" value="Genomic_DNA"/>
</dbReference>
<reference evidence="1 2" key="1">
    <citation type="journal article" date="2019" name="Int. J. Syst. Evol. Microbiol.">
        <title>The Global Catalogue of Microorganisms (GCM) 10K type strain sequencing project: providing services to taxonomists for standard genome sequencing and annotation.</title>
        <authorList>
            <consortium name="The Broad Institute Genomics Platform"/>
            <consortium name="The Broad Institute Genome Sequencing Center for Infectious Disease"/>
            <person name="Wu L."/>
            <person name="Ma J."/>
        </authorList>
    </citation>
    <scope>NUCLEOTIDE SEQUENCE [LARGE SCALE GENOMIC DNA]</scope>
    <source>
        <strain evidence="1 2">JCM 4823</strain>
    </source>
</reference>
<dbReference type="Proteomes" id="UP001500442">
    <property type="component" value="Unassembled WGS sequence"/>
</dbReference>
<proteinExistence type="predicted"/>
<sequence>MTSVRRPTAVAHASDVERERLRSLLRDRGQAVVRAARVLLSPRGLSPAQIAALVCSMT</sequence>
<evidence type="ECO:0000313" key="2">
    <source>
        <dbReference type="Proteomes" id="UP001500442"/>
    </source>
</evidence>
<accession>A0ABN3EI05</accession>
<evidence type="ECO:0000313" key="1">
    <source>
        <dbReference type="EMBL" id="GAA2258857.1"/>
    </source>
</evidence>
<name>A0ABN3EI05_9ACTN</name>
<organism evidence="1 2">
    <name type="scientific">Streptomyces roseiscleroticus</name>
    <dbReference type="NCBI Taxonomy" id="1972"/>
    <lineage>
        <taxon>Bacteria</taxon>
        <taxon>Bacillati</taxon>
        <taxon>Actinomycetota</taxon>
        <taxon>Actinomycetes</taxon>
        <taxon>Kitasatosporales</taxon>
        <taxon>Streptomycetaceae</taxon>
        <taxon>Streptomyces</taxon>
    </lineage>
</organism>